<keyword evidence="2" id="KW-0472">Membrane</keyword>
<dbReference type="EMBL" id="OY726397">
    <property type="protein sequence ID" value="CAJ1510764.1"/>
    <property type="molecule type" value="Genomic_DNA"/>
</dbReference>
<dbReference type="PANTHER" id="PTHR33371:SF16">
    <property type="entry name" value="MCE-FAMILY PROTEIN MCE3F"/>
    <property type="match status" value="1"/>
</dbReference>
<feature type="region of interest" description="Disordered" evidence="1">
    <location>
        <begin position="486"/>
        <end position="505"/>
    </location>
</feature>
<dbReference type="NCBIfam" id="TIGR00996">
    <property type="entry name" value="Mtu_fam_mce"/>
    <property type="match status" value="1"/>
</dbReference>
<protein>
    <submittedName>
        <fullName evidence="4">MlaD family protein</fullName>
    </submittedName>
</protein>
<evidence type="ECO:0000259" key="3">
    <source>
        <dbReference type="Pfam" id="PF02470"/>
    </source>
</evidence>
<feature type="transmembrane region" description="Helical" evidence="2">
    <location>
        <begin position="6"/>
        <end position="29"/>
    </location>
</feature>
<organism evidence="4 5">
    <name type="scientific">[Mycobacterium] burgundiense</name>
    <dbReference type="NCBI Taxonomy" id="3064286"/>
    <lineage>
        <taxon>Bacteria</taxon>
        <taxon>Bacillati</taxon>
        <taxon>Actinomycetota</taxon>
        <taxon>Actinomycetes</taxon>
        <taxon>Mycobacteriales</taxon>
        <taxon>Mycobacteriaceae</taxon>
        <taxon>Mycolicibacterium</taxon>
    </lineage>
</organism>
<dbReference type="Pfam" id="PF02470">
    <property type="entry name" value="MlaD"/>
    <property type="match status" value="1"/>
</dbReference>
<dbReference type="RefSeq" id="WP_308480041.1">
    <property type="nucleotide sequence ID" value="NZ_OY726397.1"/>
</dbReference>
<sequence length="505" mass="53868">MLTPLIRLQLILFTIASVIGMPLMATHYLQLPTLLGIGRITVKLQLPAAGGLYRFSNVTYRGVQVGQVNSIDVRDGKYVEATLSLDTRPRIPTDLIAHVRSMSAVGEQYVDLQPRNESPPYLVNGSVIPAGKTTIPQQVGPMMNQVSTLLDSIPQDKLSTIIDESFDAFNGSDFAFGSLLDSVAKLSTDLNSVANEAATLITDARPLLEGQAQSSDALRTWIRSLGGVTEQVRHNDQHVRTLLQQGPPAADEVSRLLADVRPTLPVLLANLTTVGQVAVTYNASLEQLLVLLPPNVAAVQGVAPNKNATGIALGDFAMTMSDPPPCTVGFLPPSSWRSPQDQSVIDTPDGIYCKLPHDSPIAVRGARNYPCMEHPGKRAPTVELCNSPEGFMPLAQRQHILGPYPVDPNLLGQGVPPDSRADPDEGIFGPLEGTPRPADTGPPAPLPPPAAPAGYDDSAPVNVQTAQYNPHTGAYMADDGRIYSQSNLAESSTSGGWTDLVMPNP</sequence>
<accession>A0ABN9NRG6</accession>
<feature type="compositionally biased region" description="Polar residues" evidence="1">
    <location>
        <begin position="461"/>
        <end position="470"/>
    </location>
</feature>
<dbReference type="Proteomes" id="UP001190465">
    <property type="component" value="Chromosome"/>
</dbReference>
<evidence type="ECO:0000313" key="4">
    <source>
        <dbReference type="EMBL" id="CAJ1510764.1"/>
    </source>
</evidence>
<dbReference type="InterPro" id="IPR003399">
    <property type="entry name" value="Mce/MlaD"/>
</dbReference>
<reference evidence="4 5" key="1">
    <citation type="submission" date="2023-08" db="EMBL/GenBank/DDBJ databases">
        <authorList>
            <person name="Folkvardsen B D."/>
            <person name="Norman A."/>
        </authorList>
    </citation>
    <scope>NUCLEOTIDE SEQUENCE [LARGE SCALE GENOMIC DNA]</scope>
    <source>
        <strain evidence="4 5">Mu0053</strain>
    </source>
</reference>
<feature type="compositionally biased region" description="Polar residues" evidence="1">
    <location>
        <begin position="486"/>
        <end position="496"/>
    </location>
</feature>
<feature type="domain" description="Mce/MlaD" evidence="3">
    <location>
        <begin position="40"/>
        <end position="114"/>
    </location>
</feature>
<name>A0ABN9NRG6_9MYCO</name>
<proteinExistence type="predicted"/>
<dbReference type="InterPro" id="IPR005693">
    <property type="entry name" value="Mce"/>
</dbReference>
<gene>
    <name evidence="4" type="ORF">MU0053_004774</name>
</gene>
<evidence type="ECO:0000313" key="5">
    <source>
        <dbReference type="Proteomes" id="UP001190465"/>
    </source>
</evidence>
<feature type="region of interest" description="Disordered" evidence="1">
    <location>
        <begin position="403"/>
        <end position="473"/>
    </location>
</feature>
<keyword evidence="2" id="KW-1133">Transmembrane helix</keyword>
<feature type="compositionally biased region" description="Pro residues" evidence="1">
    <location>
        <begin position="440"/>
        <end position="451"/>
    </location>
</feature>
<dbReference type="InterPro" id="IPR052336">
    <property type="entry name" value="MlaD_Phospholipid_Transporter"/>
</dbReference>
<keyword evidence="2" id="KW-0812">Transmembrane</keyword>
<keyword evidence="5" id="KW-1185">Reference proteome</keyword>
<dbReference type="PANTHER" id="PTHR33371">
    <property type="entry name" value="INTERMEMBRANE PHOSPHOLIPID TRANSPORT SYSTEM BINDING PROTEIN MLAD-RELATED"/>
    <property type="match status" value="1"/>
</dbReference>
<evidence type="ECO:0000256" key="2">
    <source>
        <dbReference type="SAM" id="Phobius"/>
    </source>
</evidence>
<evidence type="ECO:0000256" key="1">
    <source>
        <dbReference type="SAM" id="MobiDB-lite"/>
    </source>
</evidence>